<reference evidence="1 2" key="1">
    <citation type="submission" date="2018-09" db="EMBL/GenBank/DDBJ databases">
        <title>Whole genome based analysis of evolution and adaptive divergence in Indian and Brazilian strains of Azospirillum brasilense.</title>
        <authorList>
            <person name="Singh C."/>
            <person name="Tripathi A.K."/>
        </authorList>
    </citation>
    <scope>NUCLEOTIDE SEQUENCE [LARGE SCALE GENOMIC DNA]</scope>
    <source>
        <strain evidence="1 2">MTCC4036</strain>
        <plasmid evidence="1 2">p8</plasmid>
    </source>
</reference>
<name>A0A4D8QD01_AZOBR</name>
<gene>
    <name evidence="1" type="ORF">D3867_37110</name>
</gene>
<keyword evidence="1" id="KW-0614">Plasmid</keyword>
<evidence type="ECO:0000313" key="2">
    <source>
        <dbReference type="Proteomes" id="UP000298596"/>
    </source>
</evidence>
<organism evidence="1 2">
    <name type="scientific">Azospirillum brasilense</name>
    <dbReference type="NCBI Taxonomy" id="192"/>
    <lineage>
        <taxon>Bacteria</taxon>
        <taxon>Pseudomonadati</taxon>
        <taxon>Pseudomonadota</taxon>
        <taxon>Alphaproteobacteria</taxon>
        <taxon>Rhodospirillales</taxon>
        <taxon>Azospirillaceae</taxon>
        <taxon>Azospirillum</taxon>
    </lineage>
</organism>
<protein>
    <submittedName>
        <fullName evidence="1">Uncharacterized protein</fullName>
    </submittedName>
</protein>
<accession>A0A4D8QD01</accession>
<evidence type="ECO:0000313" key="1">
    <source>
        <dbReference type="EMBL" id="QCO07574.1"/>
    </source>
</evidence>
<geneLocation type="plasmid" evidence="1 2">
    <name>p8</name>
</geneLocation>
<proteinExistence type="predicted"/>
<dbReference type="EMBL" id="CP032338">
    <property type="protein sequence ID" value="QCO07574.1"/>
    <property type="molecule type" value="Genomic_DNA"/>
</dbReference>
<dbReference type="AlphaFoldDB" id="A0A4D8QD01"/>
<sequence>MQAAGLDRHALARASGADAAALSRLFSGMADDLPAPDLDRMVIFFGVPPEVLLHGEEVATGANTLRTILAPATAPTTTGLALVPWPPCAQRPQPAAGGVSPRRQARTIWPCRLQ</sequence>
<dbReference type="Proteomes" id="UP000298596">
    <property type="component" value="Plasmid p8"/>
</dbReference>